<reference evidence="1" key="1">
    <citation type="submission" date="2018-07" db="EMBL/GenBank/DDBJ databases">
        <authorList>
            <consortium name="PulseNet: The National Subtyping Network for Foodborne Disease Surveillance"/>
            <person name="Tarr C.L."/>
            <person name="Trees E."/>
            <person name="Katz L.S."/>
            <person name="Carleton-Romer H.A."/>
            <person name="Stroika S."/>
            <person name="Kucerova Z."/>
            <person name="Roache K.F."/>
            <person name="Sabol A.L."/>
            <person name="Besser J."/>
            <person name="Gerner-Smidt P."/>
        </authorList>
    </citation>
    <scope>NUCLEOTIDE SEQUENCE</scope>
    <source>
        <strain evidence="1">2015K-0757</strain>
    </source>
</reference>
<comment type="caution">
    <text evidence="1">The sequence shown here is derived from an EMBL/GenBank/DDBJ whole genome shotgun (WGS) entry which is preliminary data.</text>
</comment>
<dbReference type="EMBL" id="AAGMUQ010000031">
    <property type="protein sequence ID" value="EBP8539847.1"/>
    <property type="molecule type" value="Genomic_DNA"/>
</dbReference>
<name>A0A5U4CZW4_SALER</name>
<proteinExistence type="predicted"/>
<organism evidence="1">
    <name type="scientific">Salmonella enterica</name>
    <name type="common">Salmonella choleraesuis</name>
    <dbReference type="NCBI Taxonomy" id="28901"/>
    <lineage>
        <taxon>Bacteria</taxon>
        <taxon>Pseudomonadati</taxon>
        <taxon>Pseudomonadota</taxon>
        <taxon>Gammaproteobacteria</taxon>
        <taxon>Enterobacterales</taxon>
        <taxon>Enterobacteriaceae</taxon>
        <taxon>Salmonella</taxon>
    </lineage>
</organism>
<accession>A0A5U4CZW4</accession>
<protein>
    <submittedName>
        <fullName evidence="1">Uncharacterized protein</fullName>
    </submittedName>
</protein>
<dbReference type="AlphaFoldDB" id="A0A5U4CZW4"/>
<gene>
    <name evidence="1" type="ORF">AMM99_25265</name>
</gene>
<evidence type="ECO:0000313" key="1">
    <source>
        <dbReference type="EMBL" id="EBP8539847.1"/>
    </source>
</evidence>
<sequence>MKGIDFGRMTPEKMGELIAAATRQLEAMNESGGSRGAMKKNLLPAMQRMKQARHELQLVVDQMIDKTADLEKRMEQMEKVLSAIFDQDADNGQ</sequence>